<dbReference type="NCBIfam" id="TIGR04057">
    <property type="entry name" value="SusC_RagA_signa"/>
    <property type="match status" value="1"/>
</dbReference>
<dbReference type="EMBL" id="BAABIQ010000041">
    <property type="protein sequence ID" value="GAA4800470.1"/>
    <property type="molecule type" value="Genomic_DNA"/>
</dbReference>
<evidence type="ECO:0000256" key="4">
    <source>
        <dbReference type="ARBA" id="ARBA00022692"/>
    </source>
</evidence>
<evidence type="ECO:0000256" key="3">
    <source>
        <dbReference type="ARBA" id="ARBA00022452"/>
    </source>
</evidence>
<evidence type="ECO:0000259" key="8">
    <source>
        <dbReference type="Pfam" id="PF07715"/>
    </source>
</evidence>
<dbReference type="InterPro" id="IPR008969">
    <property type="entry name" value="CarboxyPept-like_regulatory"/>
</dbReference>
<dbReference type="PROSITE" id="PS52016">
    <property type="entry name" value="TONB_DEPENDENT_REC_3"/>
    <property type="match status" value="1"/>
</dbReference>
<keyword evidence="9" id="KW-0675">Receptor</keyword>
<keyword evidence="4 7" id="KW-0812">Transmembrane</keyword>
<comment type="caution">
    <text evidence="9">The sequence shown here is derived from an EMBL/GenBank/DDBJ whole genome shotgun (WGS) entry which is preliminary data.</text>
</comment>
<comment type="similarity">
    <text evidence="7">Belongs to the TonB-dependent receptor family.</text>
</comment>
<organism evidence="9 10">
    <name type="scientific">Olivibacter ginsenosidimutans</name>
    <dbReference type="NCBI Taxonomy" id="1176537"/>
    <lineage>
        <taxon>Bacteria</taxon>
        <taxon>Pseudomonadati</taxon>
        <taxon>Bacteroidota</taxon>
        <taxon>Sphingobacteriia</taxon>
        <taxon>Sphingobacteriales</taxon>
        <taxon>Sphingobacteriaceae</taxon>
        <taxon>Olivibacter</taxon>
    </lineage>
</organism>
<gene>
    <name evidence="9" type="ORF">GCM10023231_31560</name>
</gene>
<proteinExistence type="inferred from homology"/>
<evidence type="ECO:0000256" key="5">
    <source>
        <dbReference type="ARBA" id="ARBA00023136"/>
    </source>
</evidence>
<keyword evidence="10" id="KW-1185">Reference proteome</keyword>
<name>A0ABP9BYG9_9SPHI</name>
<accession>A0ABP9BYG9</accession>
<dbReference type="InterPro" id="IPR023996">
    <property type="entry name" value="TonB-dep_OMP_SusC/RagA"/>
</dbReference>
<dbReference type="InterPro" id="IPR039426">
    <property type="entry name" value="TonB-dep_rcpt-like"/>
</dbReference>
<dbReference type="NCBIfam" id="TIGR04056">
    <property type="entry name" value="OMP_RagA_SusC"/>
    <property type="match status" value="1"/>
</dbReference>
<reference evidence="10" key="1">
    <citation type="journal article" date="2019" name="Int. J. Syst. Evol. Microbiol.">
        <title>The Global Catalogue of Microorganisms (GCM) 10K type strain sequencing project: providing services to taxonomists for standard genome sequencing and annotation.</title>
        <authorList>
            <consortium name="The Broad Institute Genomics Platform"/>
            <consortium name="The Broad Institute Genome Sequencing Center for Infectious Disease"/>
            <person name="Wu L."/>
            <person name="Ma J."/>
        </authorList>
    </citation>
    <scope>NUCLEOTIDE SEQUENCE [LARGE SCALE GENOMIC DNA]</scope>
    <source>
        <strain evidence="10">JCM 18200</strain>
    </source>
</reference>
<dbReference type="RefSeq" id="WP_345233004.1">
    <property type="nucleotide sequence ID" value="NZ_BAABIQ010000041.1"/>
</dbReference>
<dbReference type="SUPFAM" id="SSF49464">
    <property type="entry name" value="Carboxypeptidase regulatory domain-like"/>
    <property type="match status" value="1"/>
</dbReference>
<evidence type="ECO:0000256" key="7">
    <source>
        <dbReference type="PROSITE-ProRule" id="PRU01360"/>
    </source>
</evidence>
<protein>
    <submittedName>
        <fullName evidence="9">TonB-dependent receptor</fullName>
    </submittedName>
</protein>
<dbReference type="Pfam" id="PF07715">
    <property type="entry name" value="Plug"/>
    <property type="match status" value="1"/>
</dbReference>
<feature type="domain" description="TonB-dependent receptor plug" evidence="8">
    <location>
        <begin position="124"/>
        <end position="229"/>
    </location>
</feature>
<dbReference type="Gene3D" id="2.170.130.10">
    <property type="entry name" value="TonB-dependent receptor, plug domain"/>
    <property type="match status" value="1"/>
</dbReference>
<evidence type="ECO:0000256" key="2">
    <source>
        <dbReference type="ARBA" id="ARBA00022448"/>
    </source>
</evidence>
<evidence type="ECO:0000313" key="9">
    <source>
        <dbReference type="EMBL" id="GAA4800470.1"/>
    </source>
</evidence>
<evidence type="ECO:0000256" key="6">
    <source>
        <dbReference type="ARBA" id="ARBA00023237"/>
    </source>
</evidence>
<sequence>MNKPICKSIGYVGGWSLILLLALFQTLFAQQRRSVSGTVVDHEGQPLTGVTITHQGTKRALATTDASGRFQLHVDNDALIIFSLMGYAQKEIPVTDSQPLRVVLESAISDLDEVVVVGFGTKKKVNLTGAVTAISGEEVAKRQVGQTSMALQGMAPGVTVTQSSGQPGVDAGDIRIRGIGTLNNSNPLVLVDGVVMSLDNIDVSSIESISVLKDAASSAIYGSRAANGVILITTKRGKSGQFSLSYDTYVGKQVPTNLPKIVNGLDHMNLINEAHTNVGRSPLFSEEYIRNYIANKANDPDQYPDVDWQDEVLQGSGIQHNHVLGITGGTEKLQFFGSFGYLNQAGIIDQVNFQRYYFRLNTNVQISSKLSGSFDLYVRNNNRKSVASGTPFEGPAAFSAGSSTGMIFGLMNKLPATQAVRYSNGLWAEGQNGANPVAIMQDGGWWQQRSTPIAGNFALEYKPIEGLTARVAYAPTYEQPVTRSFSKVVKTYGANGDLRFSVPSLSELNEDLVNDRLDQLEAMLTYSKSWGSHNFSALGGYQYLTGSTNGFNAFRDNFLFPDYPVLSAGSSENMRNGGSATEWTLISYFGRVNYDYLGKYLFEANIRYDGSSRFAQGNKWGTFPSFSAGWRLSEENFMAGTKGFLDDLKLRISWGRLGNQEIGSNYPFAPTVSLDPQYISGDEVRNGAAVMSLANTDISWETTEMANIGLDARLFNKLSLTFDYYRKTTRGILLELSIPKTMGVGAPFQNAGVVDNNGWDLQLDYSNKVGKFRYSTTFTLADVHNKVVDIKGIQQTGTLVNREGYAMNSLFLLRSQGLLAAADFDADGNYLYAKPQFGAVAPGDIRYLDIDGNGIVNNNDREVVGSTIPRYTYSLNLSLGYGQFDLSCLFQGVGKRDGYLTGSAITPFLAGGTAYEYQKNRWTPETPHAEFPRYAFGENHNQQNSDFWMRSAAYLRVKNLQLGYTLPEQVVKKMGIRGVRLYVSGENLFTLDGFWPGWDPEVSAASNGAYYPQVTTYNFGLNVKF</sequence>
<dbReference type="Proteomes" id="UP001501411">
    <property type="component" value="Unassembled WGS sequence"/>
</dbReference>
<comment type="subcellular location">
    <subcellularLocation>
        <location evidence="1 7">Cell outer membrane</location>
        <topology evidence="1 7">Multi-pass membrane protein</topology>
    </subcellularLocation>
</comment>
<evidence type="ECO:0000256" key="1">
    <source>
        <dbReference type="ARBA" id="ARBA00004571"/>
    </source>
</evidence>
<dbReference type="InterPro" id="IPR012910">
    <property type="entry name" value="Plug_dom"/>
</dbReference>
<dbReference type="InterPro" id="IPR036942">
    <property type="entry name" value="Beta-barrel_TonB_sf"/>
</dbReference>
<keyword evidence="6 7" id="KW-0998">Cell outer membrane</keyword>
<dbReference type="Gene3D" id="2.60.40.1120">
    <property type="entry name" value="Carboxypeptidase-like, regulatory domain"/>
    <property type="match status" value="1"/>
</dbReference>
<dbReference type="InterPro" id="IPR037066">
    <property type="entry name" value="Plug_dom_sf"/>
</dbReference>
<dbReference type="InterPro" id="IPR023997">
    <property type="entry name" value="TonB-dep_OMP_SusC/RagA_CS"/>
</dbReference>
<keyword evidence="2 7" id="KW-0813">Transport</keyword>
<dbReference type="Gene3D" id="2.40.170.20">
    <property type="entry name" value="TonB-dependent receptor, beta-barrel domain"/>
    <property type="match status" value="1"/>
</dbReference>
<keyword evidence="5 7" id="KW-0472">Membrane</keyword>
<evidence type="ECO:0000313" key="10">
    <source>
        <dbReference type="Proteomes" id="UP001501411"/>
    </source>
</evidence>
<dbReference type="Pfam" id="PF13715">
    <property type="entry name" value="CarbopepD_reg_2"/>
    <property type="match status" value="1"/>
</dbReference>
<dbReference type="SUPFAM" id="SSF56935">
    <property type="entry name" value="Porins"/>
    <property type="match status" value="1"/>
</dbReference>
<keyword evidence="3 7" id="KW-1134">Transmembrane beta strand</keyword>